<dbReference type="SUPFAM" id="SSF53098">
    <property type="entry name" value="Ribonuclease H-like"/>
    <property type="match status" value="1"/>
</dbReference>
<dbReference type="InterPro" id="IPR036397">
    <property type="entry name" value="RNaseH_sf"/>
</dbReference>
<protein>
    <recommendedName>
        <fullName evidence="3">Integrase catalytic domain-containing protein</fullName>
    </recommendedName>
</protein>
<evidence type="ECO:0000313" key="1">
    <source>
        <dbReference type="EMBL" id="MFC0475951.1"/>
    </source>
</evidence>
<feature type="non-terminal residue" evidence="1">
    <location>
        <position position="66"/>
    </location>
</feature>
<organism evidence="1 2">
    <name type="scientific">Robertmurraya beringensis</name>
    <dbReference type="NCBI Taxonomy" id="641660"/>
    <lineage>
        <taxon>Bacteria</taxon>
        <taxon>Bacillati</taxon>
        <taxon>Bacillota</taxon>
        <taxon>Bacilli</taxon>
        <taxon>Bacillales</taxon>
        <taxon>Bacillaceae</taxon>
        <taxon>Robertmurraya</taxon>
    </lineage>
</organism>
<evidence type="ECO:0008006" key="3">
    <source>
        <dbReference type="Google" id="ProtNLM"/>
    </source>
</evidence>
<keyword evidence="2" id="KW-1185">Reference proteome</keyword>
<dbReference type="RefSeq" id="WP_377058232.1">
    <property type="nucleotide sequence ID" value="NZ_JBHLUU010000064.1"/>
</dbReference>
<accession>A0ABV6KVK8</accession>
<evidence type="ECO:0000313" key="2">
    <source>
        <dbReference type="Proteomes" id="UP001589738"/>
    </source>
</evidence>
<reference evidence="1 2" key="1">
    <citation type="submission" date="2024-09" db="EMBL/GenBank/DDBJ databases">
        <authorList>
            <person name="Sun Q."/>
            <person name="Mori K."/>
        </authorList>
    </citation>
    <scope>NUCLEOTIDE SEQUENCE [LARGE SCALE GENOMIC DNA]</scope>
    <source>
        <strain evidence="1 2">CGMCC 1.9126</strain>
    </source>
</reference>
<sequence>MGKSTSYRTSTRQKRTGRFLPGFSYRLYLIIDIFSRKIVGWEIWESEEAKHAEDLMKKTIISEKIQ</sequence>
<dbReference type="InterPro" id="IPR012337">
    <property type="entry name" value="RNaseH-like_sf"/>
</dbReference>
<dbReference type="Gene3D" id="3.30.420.10">
    <property type="entry name" value="Ribonuclease H-like superfamily/Ribonuclease H"/>
    <property type="match status" value="1"/>
</dbReference>
<name>A0ABV6KVK8_9BACI</name>
<dbReference type="Proteomes" id="UP001589738">
    <property type="component" value="Unassembled WGS sequence"/>
</dbReference>
<comment type="caution">
    <text evidence="1">The sequence shown here is derived from an EMBL/GenBank/DDBJ whole genome shotgun (WGS) entry which is preliminary data.</text>
</comment>
<proteinExistence type="predicted"/>
<dbReference type="EMBL" id="JBHLUU010000064">
    <property type="protein sequence ID" value="MFC0475951.1"/>
    <property type="molecule type" value="Genomic_DNA"/>
</dbReference>
<gene>
    <name evidence="1" type="ORF">ACFFHF_11940</name>
</gene>